<reference evidence="11" key="2">
    <citation type="journal article" date="2023" name="Commun. Biol.">
        <title>Intrasexual cuticular hydrocarbon dimorphism in a wasp sheds light on hydrocarbon biosynthesis genes in Hymenoptera.</title>
        <authorList>
            <person name="Moris V.C."/>
            <person name="Podsiadlowski L."/>
            <person name="Martin S."/>
            <person name="Oeyen J.P."/>
            <person name="Donath A."/>
            <person name="Petersen M."/>
            <person name="Wilbrandt J."/>
            <person name="Misof B."/>
            <person name="Liedtke D."/>
            <person name="Thamm M."/>
            <person name="Scheiner R."/>
            <person name="Schmitt T."/>
            <person name="Niehuis O."/>
        </authorList>
    </citation>
    <scope>NUCLEOTIDE SEQUENCE</scope>
    <source>
        <strain evidence="11">GBR_01_08_01A</strain>
    </source>
</reference>
<dbReference type="Gene3D" id="1.10.287.70">
    <property type="match status" value="1"/>
</dbReference>
<keyword evidence="4 9" id="KW-0812">Transmembrane</keyword>
<keyword evidence="7" id="KW-0675">Receptor</keyword>
<protein>
    <recommendedName>
        <fullName evidence="10">Ionotropic glutamate receptor C-terminal domain-containing protein</fullName>
    </recommendedName>
</protein>
<feature type="transmembrane region" description="Helical" evidence="9">
    <location>
        <begin position="205"/>
        <end position="230"/>
    </location>
</feature>
<evidence type="ECO:0000256" key="5">
    <source>
        <dbReference type="ARBA" id="ARBA00022989"/>
    </source>
</evidence>
<keyword evidence="12" id="KW-1185">Reference proteome</keyword>
<dbReference type="SUPFAM" id="SSF53850">
    <property type="entry name" value="Periplasmic binding protein-like II"/>
    <property type="match status" value="1"/>
</dbReference>
<dbReference type="GO" id="GO:0005886">
    <property type="term" value="C:plasma membrane"/>
    <property type="evidence" value="ECO:0007669"/>
    <property type="project" value="UniProtKB-SubCell"/>
</dbReference>
<dbReference type="PANTHER" id="PTHR42643">
    <property type="entry name" value="IONOTROPIC RECEPTOR 20A-RELATED"/>
    <property type="match status" value="1"/>
</dbReference>
<keyword evidence="5 9" id="KW-1133">Transmembrane helix</keyword>
<keyword evidence="6 9" id="KW-0472">Membrane</keyword>
<dbReference type="InterPro" id="IPR052192">
    <property type="entry name" value="Insect_Ionotropic_Sensory_Rcpt"/>
</dbReference>
<evidence type="ECO:0000256" key="8">
    <source>
        <dbReference type="ARBA" id="ARBA00023180"/>
    </source>
</evidence>
<dbReference type="GO" id="GO:0015276">
    <property type="term" value="F:ligand-gated monoatomic ion channel activity"/>
    <property type="evidence" value="ECO:0007669"/>
    <property type="project" value="InterPro"/>
</dbReference>
<comment type="subcellular location">
    <subcellularLocation>
        <location evidence="1">Cell membrane</location>
        <topology evidence="1">Multi-pass membrane protein</topology>
    </subcellularLocation>
</comment>
<keyword evidence="3" id="KW-1003">Cell membrane</keyword>
<dbReference type="Pfam" id="PF00060">
    <property type="entry name" value="Lig_chan"/>
    <property type="match status" value="1"/>
</dbReference>
<keyword evidence="8" id="KW-0325">Glycoprotein</keyword>
<evidence type="ECO:0000256" key="2">
    <source>
        <dbReference type="ARBA" id="ARBA00008685"/>
    </source>
</evidence>
<dbReference type="GO" id="GO:0050906">
    <property type="term" value="P:detection of stimulus involved in sensory perception"/>
    <property type="evidence" value="ECO:0007669"/>
    <property type="project" value="UniProtKB-ARBA"/>
</dbReference>
<dbReference type="AlphaFoldDB" id="A0AAD9RZS8"/>
<evidence type="ECO:0000256" key="6">
    <source>
        <dbReference type="ARBA" id="ARBA00023136"/>
    </source>
</evidence>
<feature type="transmembrane region" description="Helical" evidence="9">
    <location>
        <begin position="281"/>
        <end position="305"/>
    </location>
</feature>
<evidence type="ECO:0000256" key="9">
    <source>
        <dbReference type="SAM" id="Phobius"/>
    </source>
</evidence>
<gene>
    <name evidence="11" type="ORF">KPH14_001800</name>
</gene>
<feature type="domain" description="Ionotropic glutamate receptor C-terminal" evidence="10">
    <location>
        <begin position="215"/>
        <end position="333"/>
    </location>
</feature>
<organism evidence="11 12">
    <name type="scientific">Odynerus spinipes</name>
    <dbReference type="NCBI Taxonomy" id="1348599"/>
    <lineage>
        <taxon>Eukaryota</taxon>
        <taxon>Metazoa</taxon>
        <taxon>Ecdysozoa</taxon>
        <taxon>Arthropoda</taxon>
        <taxon>Hexapoda</taxon>
        <taxon>Insecta</taxon>
        <taxon>Pterygota</taxon>
        <taxon>Neoptera</taxon>
        <taxon>Endopterygota</taxon>
        <taxon>Hymenoptera</taxon>
        <taxon>Apocrita</taxon>
        <taxon>Aculeata</taxon>
        <taxon>Vespoidea</taxon>
        <taxon>Vespidae</taxon>
        <taxon>Eumeninae</taxon>
        <taxon>Odynerus</taxon>
    </lineage>
</organism>
<evidence type="ECO:0000256" key="3">
    <source>
        <dbReference type="ARBA" id="ARBA00022475"/>
    </source>
</evidence>
<sequence length="486" mass="55352">MVVTKPFITTYHLDTRGLSNFMFLGKRKLLPGGLLVLQATLYKVQAETCIKLLNNREETRTLKRSPGRIWKWDSAHQDFVLVEALKSDNKLVCSVDFVKDLRGKSITVAADHMNPYIIINANQTGVTGFIGDVWTTLEETLKFTTIYRRATQSAGWTLMNGRAHALLEATVIYSYTSGYYTYSVPITSNYYALFVQSEGTRVSTWWYASIFSPGLWITAGLFIISIVFIIMGIYSLRKIVCTNYVECDDELSSLSFVLLFVLGGISGQGCQKIPFSWSLRLTILSFLIMGMLLSCGFSSTLTSYLTIGVTSVPITSLEDVAQKRTHSLCVRNDSSAYIHFTVNGLRGEELMPEWKGLVNEDCPDVRDLFTLSSKLCRPGFVYLEGPDIFLSIYHQVQDQCRYVKLPHAYWRLKLAFQHARASEYRKVIDVHLMRLRSVGILDYLEKKWFTKERNNGLGQPQWSDFRAVEYDHIHVATDMLSDNIVF</sequence>
<dbReference type="Proteomes" id="UP001258017">
    <property type="component" value="Unassembled WGS sequence"/>
</dbReference>
<evidence type="ECO:0000313" key="11">
    <source>
        <dbReference type="EMBL" id="KAK2588945.1"/>
    </source>
</evidence>
<comment type="similarity">
    <text evidence="2">Belongs to the glutamate-gated ion channel (TC 1.A.10.1) family.</text>
</comment>
<evidence type="ECO:0000259" key="10">
    <source>
        <dbReference type="Pfam" id="PF00060"/>
    </source>
</evidence>
<evidence type="ECO:0000256" key="4">
    <source>
        <dbReference type="ARBA" id="ARBA00022692"/>
    </source>
</evidence>
<reference evidence="11" key="1">
    <citation type="submission" date="2021-08" db="EMBL/GenBank/DDBJ databases">
        <authorList>
            <person name="Misof B."/>
            <person name="Oliver O."/>
            <person name="Podsiadlowski L."/>
            <person name="Donath A."/>
            <person name="Peters R."/>
            <person name="Mayer C."/>
            <person name="Rust J."/>
            <person name="Gunkel S."/>
            <person name="Lesny P."/>
            <person name="Martin S."/>
            <person name="Oeyen J.P."/>
            <person name="Petersen M."/>
            <person name="Panagiotis P."/>
            <person name="Wilbrandt J."/>
            <person name="Tanja T."/>
        </authorList>
    </citation>
    <scope>NUCLEOTIDE SEQUENCE</scope>
    <source>
        <strain evidence="11">GBR_01_08_01A</strain>
        <tissue evidence="11">Thorax + abdomen</tissue>
    </source>
</reference>
<dbReference type="EMBL" id="JAIFRP010000002">
    <property type="protein sequence ID" value="KAK2588945.1"/>
    <property type="molecule type" value="Genomic_DNA"/>
</dbReference>
<evidence type="ECO:0000256" key="7">
    <source>
        <dbReference type="ARBA" id="ARBA00023170"/>
    </source>
</evidence>
<dbReference type="InterPro" id="IPR001320">
    <property type="entry name" value="Iontro_rcpt_C"/>
</dbReference>
<name>A0AAD9RZS8_9HYME</name>
<comment type="caution">
    <text evidence="11">The sequence shown here is derived from an EMBL/GenBank/DDBJ whole genome shotgun (WGS) entry which is preliminary data.</text>
</comment>
<evidence type="ECO:0000313" key="12">
    <source>
        <dbReference type="Proteomes" id="UP001258017"/>
    </source>
</evidence>
<evidence type="ECO:0000256" key="1">
    <source>
        <dbReference type="ARBA" id="ARBA00004651"/>
    </source>
</evidence>
<accession>A0AAD9RZS8</accession>
<dbReference type="PANTHER" id="PTHR42643:SF24">
    <property type="entry name" value="IONOTROPIC RECEPTOR 60A"/>
    <property type="match status" value="1"/>
</dbReference>
<proteinExistence type="inferred from homology"/>